<dbReference type="Proteomes" id="UP000317288">
    <property type="component" value="Unassembled WGS sequence"/>
</dbReference>
<protein>
    <submittedName>
        <fullName evidence="1">Uncharacterized protein</fullName>
    </submittedName>
</protein>
<evidence type="ECO:0000313" key="1">
    <source>
        <dbReference type="EMBL" id="TVU87337.1"/>
    </source>
</evidence>
<evidence type="ECO:0000313" key="2">
    <source>
        <dbReference type="Proteomes" id="UP000317288"/>
    </source>
</evidence>
<accession>A0A558J150</accession>
<dbReference type="AlphaFoldDB" id="A0A558J150"/>
<name>A0A558J150_9GAMM</name>
<dbReference type="EMBL" id="VNFE01000010">
    <property type="protein sequence ID" value="TVU87337.1"/>
    <property type="molecule type" value="Genomic_DNA"/>
</dbReference>
<reference evidence="1 2" key="1">
    <citation type="submission" date="2019-07" db="EMBL/GenBank/DDBJ databases">
        <title>Diversity of Bacteria from Kongsfjorden, Arctic.</title>
        <authorList>
            <person name="Yu Y."/>
        </authorList>
    </citation>
    <scope>NUCLEOTIDE SEQUENCE [LARGE SCALE GENOMIC DNA]</scope>
    <source>
        <strain evidence="1 2">SM1922</strain>
    </source>
</reference>
<dbReference type="RefSeq" id="WP_144815733.1">
    <property type="nucleotide sequence ID" value="NZ_VNFE01000010.1"/>
</dbReference>
<comment type="caution">
    <text evidence="1">The sequence shown here is derived from an EMBL/GenBank/DDBJ whole genome shotgun (WGS) entry which is preliminary data.</text>
</comment>
<sequence length="84" mass="9178">MNSDEILLSQLHELPLTKEDQRFILHCLRVGGVVDHSSVLATYQTCWLTAAESASSPQQDNAGRRAANTFLREALGVEAPATAR</sequence>
<proteinExistence type="predicted"/>
<organism evidence="1 2">
    <name type="scientific">Vreelandella titanicae</name>
    <dbReference type="NCBI Taxonomy" id="664683"/>
    <lineage>
        <taxon>Bacteria</taxon>
        <taxon>Pseudomonadati</taxon>
        <taxon>Pseudomonadota</taxon>
        <taxon>Gammaproteobacteria</taxon>
        <taxon>Oceanospirillales</taxon>
        <taxon>Halomonadaceae</taxon>
        <taxon>Vreelandella</taxon>
    </lineage>
</organism>
<gene>
    <name evidence="1" type="ORF">FQP89_22425</name>
</gene>